<dbReference type="GO" id="GO:0006423">
    <property type="term" value="P:cysteinyl-tRNA aminoacylation"/>
    <property type="evidence" value="ECO:0007669"/>
    <property type="project" value="TreeGrafter"/>
</dbReference>
<protein>
    <recommendedName>
        <fullName evidence="17">Probable cysteine--tRNA ligase, mitochondrial</fullName>
    </recommendedName>
</protein>
<dbReference type="GO" id="GO:0046872">
    <property type="term" value="F:metal ion binding"/>
    <property type="evidence" value="ECO:0007669"/>
    <property type="project" value="UniProtKB-KW"/>
</dbReference>
<comment type="cofactor">
    <cofactor evidence="1">
        <name>Zn(2+)</name>
        <dbReference type="ChEBI" id="CHEBI:29105"/>
    </cofactor>
</comment>
<evidence type="ECO:0000256" key="3">
    <source>
        <dbReference type="ARBA" id="ARBA00005594"/>
    </source>
</evidence>
<evidence type="ECO:0000256" key="16">
    <source>
        <dbReference type="ARBA" id="ARBA00049046"/>
    </source>
</evidence>
<dbReference type="Proteomes" id="UP000319801">
    <property type="component" value="Unassembled WGS sequence"/>
</dbReference>
<evidence type="ECO:0000256" key="2">
    <source>
        <dbReference type="ARBA" id="ARBA00004173"/>
    </source>
</evidence>
<comment type="catalytic activity">
    <reaction evidence="16">
        <text>tRNA(Cys) + L-cysteine + ATP = L-cysteinyl-tRNA(Cys) + AMP + diphosphate</text>
        <dbReference type="Rhea" id="RHEA:17773"/>
        <dbReference type="Rhea" id="RHEA-COMP:9661"/>
        <dbReference type="Rhea" id="RHEA-COMP:9679"/>
        <dbReference type="ChEBI" id="CHEBI:30616"/>
        <dbReference type="ChEBI" id="CHEBI:33019"/>
        <dbReference type="ChEBI" id="CHEBI:35235"/>
        <dbReference type="ChEBI" id="CHEBI:78442"/>
        <dbReference type="ChEBI" id="CHEBI:78517"/>
        <dbReference type="ChEBI" id="CHEBI:456215"/>
        <dbReference type="EC" id="6.1.1.16"/>
    </reaction>
    <physiologicalReaction direction="right-to-left" evidence="16">
        <dbReference type="Rhea" id="RHEA:17775"/>
    </physiologicalReaction>
</comment>
<comment type="catalytic activity">
    <reaction evidence="15">
        <text>S-sulfanyl-L-cysteine + tRNA(Cys) + ATP = (S)-sulfanyl-L-cysteinyl-tRNA(Cys) + AMP + diphosphate</text>
        <dbReference type="Rhea" id="RHEA:78647"/>
        <dbReference type="Rhea" id="RHEA-COMP:9661"/>
        <dbReference type="Rhea" id="RHEA-COMP:19119"/>
        <dbReference type="ChEBI" id="CHEBI:30616"/>
        <dbReference type="ChEBI" id="CHEBI:33019"/>
        <dbReference type="ChEBI" id="CHEBI:58591"/>
        <dbReference type="ChEBI" id="CHEBI:78442"/>
        <dbReference type="ChEBI" id="CHEBI:229520"/>
        <dbReference type="ChEBI" id="CHEBI:456215"/>
    </reaction>
    <physiologicalReaction direction="left-to-right" evidence="15">
        <dbReference type="Rhea" id="RHEA:78648"/>
    </physiologicalReaction>
</comment>
<evidence type="ECO:0000256" key="12">
    <source>
        <dbReference type="ARBA" id="ARBA00047499"/>
    </source>
</evidence>
<keyword evidence="9" id="KW-0496">Mitochondrion</keyword>
<evidence type="ECO:0000256" key="5">
    <source>
        <dbReference type="ARBA" id="ARBA00022723"/>
    </source>
</evidence>
<comment type="catalytic activity">
    <reaction evidence="13">
        <text>2 L-cysteine = S-sulfanyl-L-cysteine + L-alanine</text>
        <dbReference type="Rhea" id="RHEA:78543"/>
        <dbReference type="ChEBI" id="CHEBI:35235"/>
        <dbReference type="ChEBI" id="CHEBI:57972"/>
        <dbReference type="ChEBI" id="CHEBI:58591"/>
    </reaction>
    <physiologicalReaction direction="left-to-right" evidence="13">
        <dbReference type="Rhea" id="RHEA:78544"/>
    </physiologicalReaction>
</comment>
<evidence type="ECO:0000313" key="20">
    <source>
        <dbReference type="Proteomes" id="UP000319801"/>
    </source>
</evidence>
<dbReference type="SMART" id="SM00173">
    <property type="entry name" value="RAS"/>
    <property type="match status" value="1"/>
</dbReference>
<evidence type="ECO:0000256" key="1">
    <source>
        <dbReference type="ARBA" id="ARBA00001947"/>
    </source>
</evidence>
<dbReference type="InterPro" id="IPR009080">
    <property type="entry name" value="tRNAsynth_Ia_anticodon-bd"/>
</dbReference>
<dbReference type="PRINTS" id="PR00983">
    <property type="entry name" value="TRNASYNTHCYS"/>
</dbReference>
<dbReference type="InterPro" id="IPR005225">
    <property type="entry name" value="Small_GTP-bd"/>
</dbReference>
<dbReference type="PANTHER" id="PTHR10890">
    <property type="entry name" value="CYSTEINYL-TRNA SYNTHETASE"/>
    <property type="match status" value="1"/>
</dbReference>
<evidence type="ECO:0000256" key="17">
    <source>
        <dbReference type="ARBA" id="ARBA00072679"/>
    </source>
</evidence>
<dbReference type="SUPFAM" id="SSF52374">
    <property type="entry name" value="Nucleotidylyl transferase"/>
    <property type="match status" value="1"/>
</dbReference>
<evidence type="ECO:0000256" key="8">
    <source>
        <dbReference type="ARBA" id="ARBA00022840"/>
    </source>
</evidence>
<dbReference type="InterPro" id="IPR014729">
    <property type="entry name" value="Rossmann-like_a/b/a_fold"/>
</dbReference>
<evidence type="ECO:0000256" key="7">
    <source>
        <dbReference type="ARBA" id="ARBA00022833"/>
    </source>
</evidence>
<dbReference type="NCBIfam" id="TIGR00231">
    <property type="entry name" value="small_GTP"/>
    <property type="match status" value="1"/>
</dbReference>
<dbReference type="FunFam" id="1.20.120.1910:FF:000010">
    <property type="entry name" value="Cysteinyl-tRNA synthetase 2, mitochondrial"/>
    <property type="match status" value="1"/>
</dbReference>
<keyword evidence="5" id="KW-0479">Metal-binding</keyword>
<comment type="catalytic activity">
    <reaction evidence="12">
        <text>S-disulfanyl-L-cysteine + tRNA(Cys) + ATP = (S)-disulfanyl-L-cysteinyl-tRNA(Cys) + AMP + diphosphate</text>
        <dbReference type="Rhea" id="RHEA:78651"/>
        <dbReference type="Rhea" id="RHEA-COMP:9661"/>
        <dbReference type="Rhea" id="RHEA-COMP:19120"/>
        <dbReference type="ChEBI" id="CHEBI:30616"/>
        <dbReference type="ChEBI" id="CHEBI:33019"/>
        <dbReference type="ChEBI" id="CHEBI:78442"/>
        <dbReference type="ChEBI" id="CHEBI:229465"/>
        <dbReference type="ChEBI" id="CHEBI:229521"/>
        <dbReference type="ChEBI" id="CHEBI:456215"/>
    </reaction>
    <physiologicalReaction direction="left-to-right" evidence="12">
        <dbReference type="Rhea" id="RHEA:78652"/>
    </physiologicalReaction>
</comment>
<organism evidence="19 20">
    <name type="scientific">Bagarius yarrelli</name>
    <name type="common">Goonch</name>
    <name type="synonym">Bagrus yarrelli</name>
    <dbReference type="NCBI Taxonomy" id="175774"/>
    <lineage>
        <taxon>Eukaryota</taxon>
        <taxon>Metazoa</taxon>
        <taxon>Chordata</taxon>
        <taxon>Craniata</taxon>
        <taxon>Vertebrata</taxon>
        <taxon>Euteleostomi</taxon>
        <taxon>Actinopterygii</taxon>
        <taxon>Neopterygii</taxon>
        <taxon>Teleostei</taxon>
        <taxon>Ostariophysi</taxon>
        <taxon>Siluriformes</taxon>
        <taxon>Sisoridae</taxon>
        <taxon>Sisorinae</taxon>
        <taxon>Bagarius</taxon>
    </lineage>
</organism>
<keyword evidence="6" id="KW-0547">Nucleotide-binding</keyword>
<dbReference type="GO" id="GO:0004817">
    <property type="term" value="F:cysteine-tRNA ligase activity"/>
    <property type="evidence" value="ECO:0007669"/>
    <property type="project" value="UniProtKB-EC"/>
</dbReference>
<keyword evidence="8" id="KW-0067">ATP-binding</keyword>
<evidence type="ECO:0000256" key="15">
    <source>
        <dbReference type="ARBA" id="ARBA00048609"/>
    </source>
</evidence>
<dbReference type="PROSITE" id="PS51419">
    <property type="entry name" value="RAB"/>
    <property type="match status" value="1"/>
</dbReference>
<evidence type="ECO:0000256" key="9">
    <source>
        <dbReference type="ARBA" id="ARBA00023128"/>
    </source>
</evidence>
<keyword evidence="20" id="KW-1185">Reference proteome</keyword>
<sequence length="718" mass="80853">MRSCASLIRSAAWRCRIKVVHGVFQTNPIPPKQTLCMEIRNTWTRPTGYDTGIKTFNSLTKQKEPLVLSKERRATWYSCGPTVYDHAHLGHAWNLTFAEILTLTTFNIKERISPVVLARMYEEEFKQDMLDLKVLPPAVYIRVTENIPQIVAFIEGIIRNGHAYTTSQGDVYFDTQSIGRRYGKFTNMENTAGESGSKDKRDPRDFALWKAQKPLEPFWESPWGRGRPGWHIECSTIASSVFGSQLDIHSGGIDLAFPHHENEIAQCEAYHKCDQWGNYFLHSAIEYSDASMNEARSTLSSISGFIHNAQAYMQGHLQCQDIHESFLWERLSVTQDTVRAVLADDFDTPKAMDAVMNLIHHGNCQLQPVTKVQGGGTRCPAVFGAMLSYIRDIMDVFGVDLLNKKDSSNAESSNILHNVVEQLVRFRTEVRNFALSVEDGKIQEHHTNEVPQRKRPQPDRLPLLKACDSLRNDLMPLGVQIKSRKIRKPDIKMVILGDINVGKTSLLHRYIERSFKDTLSTVGGAFFLKQCGPYNISIWDTAGREQFHGLGSMYCRGAAAIVLTYDVTSWQSLMQLEERFMTLTDSANSDCVFAIVGNKVDLTDPCAQVTTTEDTPAGPTPPHTPTVHKQVAQEDAVALYNRIIRYKALDTCIFPHAENMCFETSAKTGYNVDAVFETLFELLLPSIIKKKAQTQTESSTLCLEDSQGEGKKKSECCV</sequence>
<evidence type="ECO:0000256" key="13">
    <source>
        <dbReference type="ARBA" id="ARBA00047548"/>
    </source>
</evidence>
<evidence type="ECO:0000256" key="4">
    <source>
        <dbReference type="ARBA" id="ARBA00022598"/>
    </source>
</evidence>
<keyword evidence="7" id="KW-0862">Zinc</keyword>
<dbReference type="GO" id="GO:0003924">
    <property type="term" value="F:GTPase activity"/>
    <property type="evidence" value="ECO:0007669"/>
    <property type="project" value="InterPro"/>
</dbReference>
<dbReference type="PROSITE" id="PS51421">
    <property type="entry name" value="RAS"/>
    <property type="match status" value="1"/>
</dbReference>
<proteinExistence type="inferred from homology"/>
<dbReference type="PANTHER" id="PTHR10890:SF27">
    <property type="entry name" value="CYSTEINE--TRNA LIGASE, MITOCHONDRIAL-RELATED"/>
    <property type="match status" value="1"/>
</dbReference>
<dbReference type="SUPFAM" id="SSF52540">
    <property type="entry name" value="P-loop containing nucleoside triphosphate hydrolases"/>
    <property type="match status" value="1"/>
</dbReference>
<comment type="similarity">
    <text evidence="3">Belongs to the class-I aminoacyl-tRNA synthetase family.</text>
</comment>
<dbReference type="GO" id="GO:0005525">
    <property type="term" value="F:GTP binding"/>
    <property type="evidence" value="ECO:0007669"/>
    <property type="project" value="InterPro"/>
</dbReference>
<evidence type="ECO:0000259" key="18">
    <source>
        <dbReference type="Pfam" id="PF01406"/>
    </source>
</evidence>
<reference evidence="19 20" key="1">
    <citation type="journal article" date="2019" name="Genome Biol. Evol.">
        <title>Whole-Genome Sequencing of the Giant Devil Catfish, Bagarius yarrelli.</title>
        <authorList>
            <person name="Jiang W."/>
            <person name="Lv Y."/>
            <person name="Cheng L."/>
            <person name="Yang K."/>
            <person name="Chao B."/>
            <person name="Wang X."/>
            <person name="Li Y."/>
            <person name="Pan X."/>
            <person name="You X."/>
            <person name="Zhang Y."/>
            <person name="Yang J."/>
            <person name="Li J."/>
            <person name="Zhang X."/>
            <person name="Liu S."/>
            <person name="Sun C."/>
            <person name="Yang J."/>
            <person name="Shi Q."/>
        </authorList>
    </citation>
    <scope>NUCLEOTIDE SEQUENCE [LARGE SCALE GENOMIC DNA]</scope>
    <source>
        <strain evidence="19">JWS20170419001</strain>
        <tissue evidence="19">Muscle</tissue>
    </source>
</reference>
<comment type="catalytic activity">
    <reaction evidence="14">
        <text>S-sulfanyl-L-cysteine + L-cysteine = S-disulfanyl-L-cysteine + L-alanine</text>
        <dbReference type="Rhea" id="RHEA:78627"/>
        <dbReference type="ChEBI" id="CHEBI:35235"/>
        <dbReference type="ChEBI" id="CHEBI:57972"/>
        <dbReference type="ChEBI" id="CHEBI:58591"/>
        <dbReference type="ChEBI" id="CHEBI:229465"/>
    </reaction>
    <physiologicalReaction direction="left-to-right" evidence="14">
        <dbReference type="Rhea" id="RHEA:78628"/>
    </physiologicalReaction>
</comment>
<dbReference type="InterPro" id="IPR024909">
    <property type="entry name" value="Cys-tRNA/MSH_ligase"/>
</dbReference>
<keyword evidence="4 19" id="KW-0436">Ligase</keyword>
<dbReference type="Pfam" id="PF01406">
    <property type="entry name" value="tRNA-synt_1e"/>
    <property type="match status" value="1"/>
</dbReference>
<gene>
    <name evidence="19" type="ORF">Baya_1235</name>
</gene>
<feature type="domain" description="tRNA synthetases class I catalytic" evidence="18">
    <location>
        <begin position="116"/>
        <end position="284"/>
    </location>
</feature>
<comment type="subcellular location">
    <subcellularLocation>
        <location evidence="2">Mitochondrion</location>
    </subcellularLocation>
</comment>
<dbReference type="GO" id="GO:0005524">
    <property type="term" value="F:ATP binding"/>
    <property type="evidence" value="ECO:0007669"/>
    <property type="project" value="UniProtKB-KW"/>
</dbReference>
<dbReference type="SUPFAM" id="SSF47323">
    <property type="entry name" value="Anticodon-binding domain of a subclass of class I aminoacyl-tRNA synthetases"/>
    <property type="match status" value="1"/>
</dbReference>
<comment type="function">
    <text evidence="10">Mitochondrial cysteine-specific aminoacyl-tRNA synthetase that catalyzes the ATP-dependent ligation of cysteine to tRNA(Cys).</text>
</comment>
<evidence type="ECO:0000256" key="10">
    <source>
        <dbReference type="ARBA" id="ARBA00043868"/>
    </source>
</evidence>
<evidence type="ECO:0000256" key="6">
    <source>
        <dbReference type="ARBA" id="ARBA00022741"/>
    </source>
</evidence>
<dbReference type="InterPro" id="IPR027417">
    <property type="entry name" value="P-loop_NTPase"/>
</dbReference>
<dbReference type="SMART" id="SM00175">
    <property type="entry name" value="RAB"/>
    <property type="match status" value="1"/>
</dbReference>
<dbReference type="AlphaFoldDB" id="A0A556TKI9"/>
<dbReference type="InterPro" id="IPR032678">
    <property type="entry name" value="tRNA-synt_1_cat_dom"/>
</dbReference>
<accession>A0A556TKI9</accession>
<dbReference type="InterPro" id="IPR001806">
    <property type="entry name" value="Small_GTPase"/>
</dbReference>
<evidence type="ECO:0000256" key="14">
    <source>
        <dbReference type="ARBA" id="ARBA00047731"/>
    </source>
</evidence>
<dbReference type="Gene3D" id="3.40.50.620">
    <property type="entry name" value="HUPs"/>
    <property type="match status" value="2"/>
</dbReference>
<comment type="caution">
    <text evidence="19">The sequence shown here is derived from an EMBL/GenBank/DDBJ whole genome shotgun (WGS) entry which is preliminary data.</text>
</comment>
<comment type="function">
    <text evidence="11">In addition to its role as an aminoacyl-tRNA synthetase, has also cysteine persulfide synthase activity. Produces reactive persulfide species such as cysteine persulfide (CysSSH) from substrate cysteine and mediate direct incorporation of CysSSH into proteins during translations, resulting in protein persulfides and polysulfides. CysSSHs behave as potent antioxidants and cellular protectants.</text>
</comment>
<dbReference type="Pfam" id="PF00071">
    <property type="entry name" value="Ras"/>
    <property type="match status" value="1"/>
</dbReference>
<dbReference type="Gene3D" id="3.40.50.300">
    <property type="entry name" value="P-loop containing nucleotide triphosphate hydrolases"/>
    <property type="match status" value="1"/>
</dbReference>
<name>A0A556TKI9_BAGYA</name>
<dbReference type="EMBL" id="VCAZ01000004">
    <property type="protein sequence ID" value="TSK17855.1"/>
    <property type="molecule type" value="Genomic_DNA"/>
</dbReference>
<evidence type="ECO:0000313" key="19">
    <source>
        <dbReference type="EMBL" id="TSK17855.1"/>
    </source>
</evidence>
<dbReference type="SMART" id="SM00174">
    <property type="entry name" value="RHO"/>
    <property type="match status" value="1"/>
</dbReference>
<evidence type="ECO:0000256" key="11">
    <source>
        <dbReference type="ARBA" id="ARBA00045476"/>
    </source>
</evidence>
<dbReference type="OrthoDB" id="438179at2759"/>
<dbReference type="GO" id="GO:0005739">
    <property type="term" value="C:mitochondrion"/>
    <property type="evidence" value="ECO:0007669"/>
    <property type="project" value="UniProtKB-SubCell"/>
</dbReference>